<evidence type="ECO:0000313" key="3">
    <source>
        <dbReference type="EMBL" id="EEG24854.1"/>
    </source>
</evidence>
<feature type="non-terminal residue" evidence="3">
    <location>
        <position position="249"/>
    </location>
</feature>
<comment type="caution">
    <text evidence="3">The sequence shown here is derived from an EMBL/GenBank/DDBJ whole genome shotgun (WGS) entry which is preliminary data.</text>
</comment>
<reference evidence="3 4" key="1">
    <citation type="submission" date="2009-01" db="EMBL/GenBank/DDBJ databases">
        <authorList>
            <person name="Fulton L."/>
            <person name="Clifton S."/>
            <person name="Chinwalla A.T."/>
            <person name="Mitreva M."/>
            <person name="Sodergren E."/>
            <person name="Weinstock G."/>
            <person name="Clifton S."/>
            <person name="Dooling D.J."/>
            <person name="Fulton B."/>
            <person name="Minx P."/>
            <person name="Pepin K.H."/>
            <person name="Johnson M."/>
            <person name="Bhonagiri V."/>
            <person name="Nash W.E."/>
            <person name="Mardis E.R."/>
            <person name="Wilson R.K."/>
        </authorList>
    </citation>
    <scope>NUCLEOTIDE SEQUENCE [LARGE SCALE GENOMIC DNA]</scope>
    <source>
        <strain evidence="3 4">ATCC 23834</strain>
    </source>
</reference>
<dbReference type="Proteomes" id="UP000005837">
    <property type="component" value="Unassembled WGS sequence"/>
</dbReference>
<feature type="non-terminal residue" evidence="3">
    <location>
        <position position="1"/>
    </location>
</feature>
<sequence length="249" mass="24103">NKITNVAAGTDPNDAVNLSQLQAMGSAAKTHYYSVNSNQQAAGSNYNNDGATGTDALAAGVKAQAAQRNSIAIGNEAKVENSPANPSSSSIAIGDKAKAQGDLALAIGPGATVSGESAAGGIAIGSAATSNNGGMAVGSGANAGNGTPMIPGLPVRLNNNVALGDSALVKDDTNFRVALGSFSIAGESDLTAAPYKPTASANVAGIAGSGVELGEVSVGGDNTAGMGKTLYRRITNVAAGAADTDAVNV</sequence>
<feature type="domain" description="Trimeric autotransporter adhesin YadA-like stalk" evidence="2">
    <location>
        <begin position="233"/>
        <end position="249"/>
    </location>
</feature>
<dbReference type="InterPro" id="IPR008640">
    <property type="entry name" value="Adhesin_Head_dom"/>
</dbReference>
<organism evidence="3 4">
    <name type="scientific">Eikenella corrodens ATCC 23834</name>
    <dbReference type="NCBI Taxonomy" id="546274"/>
    <lineage>
        <taxon>Bacteria</taxon>
        <taxon>Pseudomonadati</taxon>
        <taxon>Pseudomonadota</taxon>
        <taxon>Betaproteobacteria</taxon>
        <taxon>Neisseriales</taxon>
        <taxon>Neisseriaceae</taxon>
        <taxon>Eikenella</taxon>
    </lineage>
</organism>
<dbReference type="Pfam" id="PF05658">
    <property type="entry name" value="YadA_head"/>
    <property type="match status" value="2"/>
</dbReference>
<feature type="domain" description="Trimeric autotransporter adhesin YadA-like stalk" evidence="2">
    <location>
        <begin position="2"/>
        <end position="40"/>
    </location>
</feature>
<evidence type="ECO:0000259" key="1">
    <source>
        <dbReference type="Pfam" id="PF05658"/>
    </source>
</evidence>
<protein>
    <submittedName>
        <fullName evidence="3">Hep/Hag repeat protein</fullName>
    </submittedName>
</protein>
<evidence type="ECO:0000313" key="4">
    <source>
        <dbReference type="Proteomes" id="UP000005837"/>
    </source>
</evidence>
<proteinExistence type="predicted"/>
<dbReference type="Gene3D" id="2.150.10.10">
    <property type="entry name" value="Serralysin-like metalloprotease, C-terminal"/>
    <property type="match status" value="2"/>
</dbReference>
<name>C0DSX4_EIKCO</name>
<dbReference type="AlphaFoldDB" id="C0DSX4"/>
<evidence type="ECO:0000259" key="2">
    <source>
        <dbReference type="Pfam" id="PF05662"/>
    </source>
</evidence>
<dbReference type="GO" id="GO:0019867">
    <property type="term" value="C:outer membrane"/>
    <property type="evidence" value="ECO:0007669"/>
    <property type="project" value="InterPro"/>
</dbReference>
<dbReference type="InterPro" id="IPR011049">
    <property type="entry name" value="Serralysin-like_metalloprot_C"/>
</dbReference>
<feature type="domain" description="Trimeric autotransporter adhesin YadA-like head" evidence="1">
    <location>
        <begin position="51"/>
        <end position="77"/>
    </location>
</feature>
<dbReference type="eggNOG" id="COG5295">
    <property type="taxonomic scope" value="Bacteria"/>
</dbReference>
<dbReference type="EMBL" id="ACEA01000011">
    <property type="protein sequence ID" value="EEG24854.1"/>
    <property type="molecule type" value="Genomic_DNA"/>
</dbReference>
<accession>C0DSX4</accession>
<dbReference type="Pfam" id="PF05662">
    <property type="entry name" value="YadA_stalk"/>
    <property type="match status" value="2"/>
</dbReference>
<dbReference type="InterPro" id="IPR008635">
    <property type="entry name" value="Coiled_stalk_dom"/>
</dbReference>
<dbReference type="SUPFAM" id="SSF101967">
    <property type="entry name" value="Adhesin YadA, collagen-binding domain"/>
    <property type="match status" value="2"/>
</dbReference>
<gene>
    <name evidence="3" type="ORF">EIKCOROL_00447</name>
</gene>
<dbReference type="HOGENOM" id="CLU_1113291_0_0_4"/>
<feature type="domain" description="Trimeric autotransporter adhesin YadA-like head" evidence="1">
    <location>
        <begin position="89"/>
        <end position="111"/>
    </location>
</feature>